<protein>
    <submittedName>
        <fullName evidence="7">GMC family oxidoreductase</fullName>
    </submittedName>
</protein>
<sequence length="519" mass="57532">MTKMHCDVCIIGAGAAGSVIAAHLAKANLDVVVLEAGPERDPQKDFASDELEMETLFWDEPRISEGQNPIDLYRSTSGKGVGGSAIHYTAQLLRFHPSDFQTYTDEQCGADWPITYDTLSPFYDEMTKKLSLSGPAPFPWPEFGSRFPYPAHHDLSNNTLKFRQGVEQAGYRHSVSPLAILSAPKHNRAPCTNRGFCEEGCMPNAKTTPLNTFIPEAVKAGATIIPNATALKITTNDTKKAKSVLFMKEEKQREIEAITIVIAAYAIETPRLLLQSANEDYPEGLANQSGLVGKYIMTNTNDRLLAKSPEEIRMYRGNPVQALTLDFYLCGRKHGYKRGFVLNSYGMRPMRLAGLFLESDPNCLGEALRRRMLDYNHYISMAMLGEVMPQKHNAVTLSNKKDSYHCPIPKVTFSHHENDQHLRNLAKQWMQHISKKAGCTPMYHLQTHAHLMGGCRMGDNPAASVVNSFGQTHDIENVFVVGAPTFVTAPSANPTLTIYSLASRSAAYIEAVTKKGKPY</sequence>
<proteinExistence type="inferred from homology"/>
<keyword evidence="2" id="KW-0285">Flavoprotein</keyword>
<evidence type="ECO:0000259" key="6">
    <source>
        <dbReference type="Pfam" id="PF05199"/>
    </source>
</evidence>
<comment type="caution">
    <text evidence="7">The sequence shown here is derived from an EMBL/GenBank/DDBJ whole genome shotgun (WGS) entry which is preliminary data.</text>
</comment>
<feature type="domain" description="Glucose-methanol-choline oxidoreductase C-terminal" evidence="6">
    <location>
        <begin position="389"/>
        <end position="502"/>
    </location>
</feature>
<evidence type="ECO:0000259" key="5">
    <source>
        <dbReference type="Pfam" id="PF00732"/>
    </source>
</evidence>
<dbReference type="Proteomes" id="UP001589836">
    <property type="component" value="Unassembled WGS sequence"/>
</dbReference>
<dbReference type="PANTHER" id="PTHR46056:SF12">
    <property type="entry name" value="LONG-CHAIN-ALCOHOL OXIDASE"/>
    <property type="match status" value="1"/>
</dbReference>
<name>A0ABV6LLT1_9BACI</name>
<evidence type="ECO:0000256" key="2">
    <source>
        <dbReference type="ARBA" id="ARBA00022630"/>
    </source>
</evidence>
<dbReference type="InterPro" id="IPR000172">
    <property type="entry name" value="GMC_OxRdtase_N"/>
</dbReference>
<organism evidence="7 8">
    <name type="scientific">Pontibacillus salicampi</name>
    <dbReference type="NCBI Taxonomy" id="1449801"/>
    <lineage>
        <taxon>Bacteria</taxon>
        <taxon>Bacillati</taxon>
        <taxon>Bacillota</taxon>
        <taxon>Bacilli</taxon>
        <taxon>Bacillales</taxon>
        <taxon>Bacillaceae</taxon>
        <taxon>Pontibacillus</taxon>
    </lineage>
</organism>
<dbReference type="Gene3D" id="3.50.50.60">
    <property type="entry name" value="FAD/NAD(P)-binding domain"/>
    <property type="match status" value="2"/>
</dbReference>
<evidence type="ECO:0000256" key="4">
    <source>
        <dbReference type="ARBA" id="ARBA00023002"/>
    </source>
</evidence>
<evidence type="ECO:0000313" key="8">
    <source>
        <dbReference type="Proteomes" id="UP001589836"/>
    </source>
</evidence>
<reference evidence="7 8" key="1">
    <citation type="submission" date="2024-09" db="EMBL/GenBank/DDBJ databases">
        <authorList>
            <person name="Sun Q."/>
            <person name="Mori K."/>
        </authorList>
    </citation>
    <scope>NUCLEOTIDE SEQUENCE [LARGE SCALE GENOMIC DNA]</scope>
    <source>
        <strain evidence="7 8">NCAIM B.02529</strain>
    </source>
</reference>
<dbReference type="EMBL" id="JBHLTP010000004">
    <property type="protein sequence ID" value="MFC0523371.1"/>
    <property type="molecule type" value="Genomic_DNA"/>
</dbReference>
<dbReference type="SUPFAM" id="SSF51905">
    <property type="entry name" value="FAD/NAD(P)-binding domain"/>
    <property type="match status" value="1"/>
</dbReference>
<dbReference type="SUPFAM" id="SSF54373">
    <property type="entry name" value="FAD-linked reductases, C-terminal domain"/>
    <property type="match status" value="1"/>
</dbReference>
<comment type="similarity">
    <text evidence="1">Belongs to the GMC oxidoreductase family.</text>
</comment>
<keyword evidence="4" id="KW-0560">Oxidoreductase</keyword>
<dbReference type="InterPro" id="IPR036188">
    <property type="entry name" value="FAD/NAD-bd_sf"/>
</dbReference>
<evidence type="ECO:0000256" key="1">
    <source>
        <dbReference type="ARBA" id="ARBA00010790"/>
    </source>
</evidence>
<evidence type="ECO:0000313" key="7">
    <source>
        <dbReference type="EMBL" id="MFC0523371.1"/>
    </source>
</evidence>
<keyword evidence="8" id="KW-1185">Reference proteome</keyword>
<keyword evidence="3" id="KW-0274">FAD</keyword>
<evidence type="ECO:0000256" key="3">
    <source>
        <dbReference type="ARBA" id="ARBA00022827"/>
    </source>
</evidence>
<dbReference type="RefSeq" id="WP_377346089.1">
    <property type="nucleotide sequence ID" value="NZ_JBHLTP010000004.1"/>
</dbReference>
<dbReference type="PANTHER" id="PTHR46056">
    <property type="entry name" value="LONG-CHAIN-ALCOHOL OXIDASE"/>
    <property type="match status" value="1"/>
</dbReference>
<dbReference type="InterPro" id="IPR007867">
    <property type="entry name" value="GMC_OxRtase_C"/>
</dbReference>
<feature type="domain" description="Glucose-methanol-choline oxidoreductase N-terminal" evidence="5">
    <location>
        <begin position="11"/>
        <end position="277"/>
    </location>
</feature>
<dbReference type="Pfam" id="PF00732">
    <property type="entry name" value="GMC_oxred_N"/>
    <property type="match status" value="1"/>
</dbReference>
<dbReference type="Pfam" id="PF05199">
    <property type="entry name" value="GMC_oxred_C"/>
    <property type="match status" value="1"/>
</dbReference>
<accession>A0ABV6LLT1</accession>
<gene>
    <name evidence="7" type="ORF">ACFFGV_07215</name>
</gene>